<feature type="compositionally biased region" description="Polar residues" evidence="1">
    <location>
        <begin position="258"/>
        <end position="288"/>
    </location>
</feature>
<evidence type="ECO:0000259" key="3">
    <source>
        <dbReference type="Pfam" id="PF16793"/>
    </source>
</evidence>
<accession>A0A609WFG3</accession>
<protein>
    <submittedName>
        <fullName evidence="5">Uncharacterized protein</fullName>
    </submittedName>
</protein>
<feature type="compositionally biased region" description="Basic and acidic residues" evidence="1">
    <location>
        <begin position="304"/>
        <end position="332"/>
    </location>
</feature>
<dbReference type="EMBL" id="AAKTKA010000081">
    <property type="protein sequence ID" value="ECV4808882.1"/>
    <property type="molecule type" value="Genomic_DNA"/>
</dbReference>
<reference evidence="5" key="1">
    <citation type="submission" date="2018-06" db="EMBL/GenBank/DDBJ databases">
        <authorList>
            <consortium name="PulseNet: The National Subtyping Network for Foodborne Disease Surveillance"/>
            <person name="Tarr C.L."/>
            <person name="Trees E."/>
            <person name="Katz L.S."/>
            <person name="Carleton-Romer H.A."/>
            <person name="Stroika S."/>
            <person name="Kucerova Z."/>
            <person name="Roache K.F."/>
            <person name="Sabol A.L."/>
            <person name="Besser J."/>
            <person name="Gerner-Smidt P."/>
        </authorList>
    </citation>
    <scope>NUCLEOTIDE SEQUENCE</scope>
    <source>
        <strain evidence="5">PNUSAS019523</strain>
    </source>
</reference>
<feature type="compositionally biased region" description="Basic and acidic residues" evidence="1">
    <location>
        <begin position="244"/>
        <end position="253"/>
    </location>
</feature>
<feature type="non-terminal residue" evidence="5">
    <location>
        <position position="1"/>
    </location>
</feature>
<dbReference type="Pfam" id="PF03432">
    <property type="entry name" value="Relaxase"/>
    <property type="match status" value="1"/>
</dbReference>
<dbReference type="Gene3D" id="1.10.1240.50">
    <property type="match status" value="1"/>
</dbReference>
<feature type="region of interest" description="Disordered" evidence="1">
    <location>
        <begin position="244"/>
        <end position="332"/>
    </location>
</feature>
<dbReference type="AlphaFoldDB" id="A0A609WFG3"/>
<dbReference type="InterPro" id="IPR039459">
    <property type="entry name" value="RepB-like_DNA_primase_dom"/>
</dbReference>
<name>A0A609WFG3_SALET</name>
<dbReference type="InterPro" id="IPR054366">
    <property type="entry name" value="RepB/MobA-like_C"/>
</dbReference>
<sequence>KKPEIVASNMSSTTISGLSKEFGVMRESRSDITKPVWHASLSLSPEEARLSADKWQEIAEDYLTKMGVDTGKHQWVAVRHNDTDKDHIHIILNRVGLDGSVWLGQNDVYKSIETCQELELKHNLKRTKGLVKGEKAEEKALSKNEIEMAIRTGNIPPKKILQDTIKSALKDKPDFTDFINRLETAGISIYPNIASNGTISGISFGVNDITFKGSGLGKKYSWLSIKKGVKYDEDRHNKLIREIKATNDSRNNDETGTELGSVQGSFRNTEQRENGSVSIQNRTVSHSNGENDAREYNSNQQSNIEHRKINGDIREHKTEEQRELEKVKSRNQDSKIINTEHRRENEENNKRHIVKIVSDSFNKFSSFVGSYSRIISLSGERQTTNDKSRLKSSSWDNIATNEKEVKMTPQERKKQAWQSQHKALQAEYYRITLKGRGNKDGITINLGKKDNQEVFFTAKDVEEKIPTLSRQNMLGFDIYITPIDTKNNYLVVDDLTEENLKEIKGFYTSPTLVQQSSENNFQAIYKLPKDVADQQTANKIVSYLNKKYGDPKFSGAVHPFRMAGFSNKKAGKNNAFTTIREVNKGLDMNLVEFVEDLNKQQSQAKDNDLLDRFDRQTLDNSAIAKDYQTEIRQIRGLVVSKGWEIDMSRIDFNACKGLFKKGYQTEEIEEVLAQHSPNIEHRKHNIQDYTDRTVRNAWNSLDDTGKEQHRTALERRIKADKPTEVPMDNDNTKTAQNAFEAENRRESIYVIK</sequence>
<feature type="domain" description="RepB/MobA-like C-terminal" evidence="4">
    <location>
        <begin position="646"/>
        <end position="697"/>
    </location>
</feature>
<feature type="domain" description="MobA/VirD2-like nuclease" evidence="2">
    <location>
        <begin position="4"/>
        <end position="124"/>
    </location>
</feature>
<evidence type="ECO:0000259" key="4">
    <source>
        <dbReference type="Pfam" id="PF22448"/>
    </source>
</evidence>
<evidence type="ECO:0000313" key="5">
    <source>
        <dbReference type="EMBL" id="ECV4808882.1"/>
    </source>
</evidence>
<comment type="caution">
    <text evidence="5">The sequence shown here is derived from an EMBL/GenBank/DDBJ whole genome shotgun (WGS) entry which is preliminary data.</text>
</comment>
<feature type="domain" description="RepB-like DNA primase" evidence="3">
    <location>
        <begin position="455"/>
        <end position="575"/>
    </location>
</feature>
<evidence type="ECO:0000259" key="2">
    <source>
        <dbReference type="Pfam" id="PF03432"/>
    </source>
</evidence>
<evidence type="ECO:0000256" key="1">
    <source>
        <dbReference type="SAM" id="MobiDB-lite"/>
    </source>
</evidence>
<dbReference type="Gene3D" id="3.30.70.1790">
    <property type="entry name" value="RepB DNA-primase, N-terminal domain"/>
    <property type="match status" value="1"/>
</dbReference>
<proteinExistence type="predicted"/>
<dbReference type="Pfam" id="PF16793">
    <property type="entry name" value="RepB_primase"/>
    <property type="match status" value="1"/>
</dbReference>
<dbReference type="InterPro" id="IPR005094">
    <property type="entry name" value="Endonuclease_MobA/VirD2"/>
</dbReference>
<dbReference type="Gene3D" id="3.30.1490.240">
    <property type="entry name" value="RepB DNA-primase, N-terminal domain"/>
    <property type="match status" value="1"/>
</dbReference>
<organism evidence="5">
    <name type="scientific">Salmonella enterica subsp. enterica serovar Braenderup</name>
    <dbReference type="NCBI Taxonomy" id="149391"/>
    <lineage>
        <taxon>Bacteria</taxon>
        <taxon>Pseudomonadati</taxon>
        <taxon>Pseudomonadota</taxon>
        <taxon>Gammaproteobacteria</taxon>
        <taxon>Enterobacterales</taxon>
        <taxon>Enterobacteriaceae</taxon>
        <taxon>Salmonella</taxon>
    </lineage>
</organism>
<gene>
    <name evidence="5" type="ORF">CIL65_24210</name>
</gene>
<dbReference type="Pfam" id="PF22448">
    <property type="entry name" value="RepB_primase_C"/>
    <property type="match status" value="1"/>
</dbReference>